<organism evidence="1 2">
    <name type="scientific">Armillaria ostoyae</name>
    <name type="common">Armillaria root rot fungus</name>
    <dbReference type="NCBI Taxonomy" id="47428"/>
    <lineage>
        <taxon>Eukaryota</taxon>
        <taxon>Fungi</taxon>
        <taxon>Dikarya</taxon>
        <taxon>Basidiomycota</taxon>
        <taxon>Agaricomycotina</taxon>
        <taxon>Agaricomycetes</taxon>
        <taxon>Agaricomycetidae</taxon>
        <taxon>Agaricales</taxon>
        <taxon>Marasmiineae</taxon>
        <taxon>Physalacriaceae</taxon>
        <taxon>Armillaria</taxon>
    </lineage>
</organism>
<keyword evidence="2" id="KW-1185">Reference proteome</keyword>
<sequence>MTDASRVVEPTTRLLLAQDVSISNTHRYFEGLKWKLLIARMEERGHRTAIGIESTLRLPLLGTFPSGGHNLTTFSLYTTS</sequence>
<reference evidence="2" key="1">
    <citation type="journal article" date="2017" name="Nat. Ecol. Evol.">
        <title>Genome expansion and lineage-specific genetic innovations in the forest pathogenic fungi Armillaria.</title>
        <authorList>
            <person name="Sipos G."/>
            <person name="Prasanna A.N."/>
            <person name="Walter M.C."/>
            <person name="O'Connor E."/>
            <person name="Balint B."/>
            <person name="Krizsan K."/>
            <person name="Kiss B."/>
            <person name="Hess J."/>
            <person name="Varga T."/>
            <person name="Slot J."/>
            <person name="Riley R."/>
            <person name="Boka B."/>
            <person name="Rigling D."/>
            <person name="Barry K."/>
            <person name="Lee J."/>
            <person name="Mihaltcheva S."/>
            <person name="LaButti K."/>
            <person name="Lipzen A."/>
            <person name="Waldron R."/>
            <person name="Moloney N.M."/>
            <person name="Sperisen C."/>
            <person name="Kredics L."/>
            <person name="Vagvoelgyi C."/>
            <person name="Patrignani A."/>
            <person name="Fitzpatrick D."/>
            <person name="Nagy I."/>
            <person name="Doyle S."/>
            <person name="Anderson J.B."/>
            <person name="Grigoriev I.V."/>
            <person name="Gueldener U."/>
            <person name="Muensterkoetter M."/>
            <person name="Nagy L.G."/>
        </authorList>
    </citation>
    <scope>NUCLEOTIDE SEQUENCE [LARGE SCALE GENOMIC DNA]</scope>
    <source>
        <strain evidence="2">C18/9</strain>
    </source>
</reference>
<gene>
    <name evidence="1" type="ORF">ARMOST_20187</name>
</gene>
<accession>A0A284S6M7</accession>
<protein>
    <submittedName>
        <fullName evidence="1">Uncharacterized protein</fullName>
    </submittedName>
</protein>
<name>A0A284S6M7_ARMOS</name>
<dbReference type="EMBL" id="FUEG01000036">
    <property type="protein sequence ID" value="SJL16660.1"/>
    <property type="molecule type" value="Genomic_DNA"/>
</dbReference>
<dbReference type="Proteomes" id="UP000219338">
    <property type="component" value="Unassembled WGS sequence"/>
</dbReference>
<evidence type="ECO:0000313" key="1">
    <source>
        <dbReference type="EMBL" id="SJL16660.1"/>
    </source>
</evidence>
<proteinExistence type="predicted"/>
<evidence type="ECO:0000313" key="2">
    <source>
        <dbReference type="Proteomes" id="UP000219338"/>
    </source>
</evidence>
<dbReference type="AlphaFoldDB" id="A0A284S6M7"/>